<reference evidence="4 5" key="1">
    <citation type="submission" date="2018-01" db="EMBL/GenBank/DDBJ databases">
        <title>Superficieibacter electus gen. nov., sp. nov., an extended-spectrum beta-lactamase possessing member of the Enterobacteriaceae family, isolated from intensive care unit surfaces.</title>
        <authorList>
            <person name="Potter R.F."/>
            <person name="D'Souza A.W."/>
        </authorList>
    </citation>
    <scope>NUCLEOTIDE SEQUENCE [LARGE SCALE GENOMIC DNA]</scope>
    <source>
        <strain evidence="3 5">BP-1</strain>
        <strain evidence="2 4">BP-2</strain>
    </source>
</reference>
<evidence type="ECO:0000313" key="5">
    <source>
        <dbReference type="Proteomes" id="UP000247005"/>
    </source>
</evidence>
<sequence length="578" mass="65265">MDRIAPLSSTTRWGMIAAGLLQGLLCYVLLRVIEAHELPAVNGYMLYGVMGSIALSGTLLFTVTRFSQPALWAGLSIVLAVVCAMGWWVSWNFKHAESWQFQEALLLYSFLLVLMTMLMLPWFQARLQTGAFRAGYAFFYQRLWQNSLSLLLIFLATGLLWLVLTLWSELFKLLNLNFFHWLFFETKWFFYLSTGLVCALVLILARSESRLILAVQNLLALIARGLLPLVALVVLLFILTLPFVGIGTISTRISAAGLLNSLVLMLLILVAVVWSPEKNQLPYPLALRYLVRVSLFVLPLLALLAGWAMWVRIAQYGWTPERLYAVLITGVALVWACGYAFSILRHQPLSVQGAVNQGVALLMLTLLVLLHSPVLDRYRISVNSQMARYYSGQTSADNLSLSMLDGAGRRGHRALLALQNDRAFINDGARNRILKNMLNISRQNEVVVNVPFLQQNILLITRDRVPDKALWEQLISRRESVSGCLAAQKNCWLMAQDLNQDGVMEWLYYNLDERQITAFRQDKAGWATNGNAWDLPASLDKAALVQALEQGQVKLTPKVWQDLSINGERVKMNYYSEE</sequence>
<dbReference type="Proteomes" id="UP000237073">
    <property type="component" value="Unassembled WGS sequence"/>
</dbReference>
<keyword evidence="1" id="KW-0472">Membrane</keyword>
<evidence type="ECO:0000313" key="2">
    <source>
        <dbReference type="EMBL" id="POP43230.1"/>
    </source>
</evidence>
<feature type="transmembrane region" description="Helical" evidence="1">
    <location>
        <begin position="148"/>
        <end position="168"/>
    </location>
</feature>
<feature type="transmembrane region" description="Helical" evidence="1">
    <location>
        <begin position="45"/>
        <end position="63"/>
    </location>
</feature>
<keyword evidence="1" id="KW-1133">Transmembrane helix</keyword>
<dbReference type="AlphaFoldDB" id="A0A2P5GK64"/>
<feature type="transmembrane region" description="Helical" evidence="1">
    <location>
        <begin position="354"/>
        <end position="375"/>
    </location>
</feature>
<keyword evidence="1" id="KW-0812">Transmembrane</keyword>
<dbReference type="Proteomes" id="UP000247005">
    <property type="component" value="Unassembled WGS sequence"/>
</dbReference>
<dbReference type="InterPro" id="IPR025291">
    <property type="entry name" value="DUF4153"/>
</dbReference>
<keyword evidence="4" id="KW-1185">Reference proteome</keyword>
<feature type="transmembrane region" description="Helical" evidence="1">
    <location>
        <begin position="188"/>
        <end position="205"/>
    </location>
</feature>
<dbReference type="EMBL" id="PQGE01000015">
    <property type="protein sequence ID" value="POP43230.1"/>
    <property type="molecule type" value="Genomic_DNA"/>
</dbReference>
<name>A0A2P5GK64_9ENTR</name>
<dbReference type="EMBL" id="PQGD01000019">
    <property type="protein sequence ID" value="POP44783.1"/>
    <property type="molecule type" value="Genomic_DNA"/>
</dbReference>
<dbReference type="OrthoDB" id="7022049at2"/>
<feature type="transmembrane region" description="Helical" evidence="1">
    <location>
        <begin position="70"/>
        <end position="93"/>
    </location>
</feature>
<feature type="transmembrane region" description="Helical" evidence="1">
    <location>
        <begin position="286"/>
        <end position="310"/>
    </location>
</feature>
<feature type="transmembrane region" description="Helical" evidence="1">
    <location>
        <begin position="322"/>
        <end position="342"/>
    </location>
</feature>
<feature type="transmembrane region" description="Helical" evidence="1">
    <location>
        <begin position="105"/>
        <end position="123"/>
    </location>
</feature>
<feature type="transmembrane region" description="Helical" evidence="1">
    <location>
        <begin position="253"/>
        <end position="274"/>
    </location>
</feature>
<dbReference type="RefSeq" id="WP_103677238.1">
    <property type="nucleotide sequence ID" value="NZ_PQGD01000019.1"/>
</dbReference>
<evidence type="ECO:0000256" key="1">
    <source>
        <dbReference type="SAM" id="Phobius"/>
    </source>
</evidence>
<gene>
    <name evidence="3" type="ORF">CHU32_20795</name>
    <name evidence="2" type="ORF">CHU33_16875</name>
</gene>
<dbReference type="Pfam" id="PF13687">
    <property type="entry name" value="DUF4153"/>
    <property type="match status" value="1"/>
</dbReference>
<evidence type="ECO:0000313" key="3">
    <source>
        <dbReference type="EMBL" id="POP44783.1"/>
    </source>
</evidence>
<comment type="caution">
    <text evidence="3">The sequence shown here is derived from an EMBL/GenBank/DDBJ whole genome shotgun (WGS) entry which is preliminary data.</text>
</comment>
<evidence type="ECO:0000313" key="4">
    <source>
        <dbReference type="Proteomes" id="UP000237073"/>
    </source>
</evidence>
<proteinExistence type="predicted"/>
<organism evidence="3 5">
    <name type="scientific">Superficieibacter electus</name>
    <dbReference type="NCBI Taxonomy" id="2022662"/>
    <lineage>
        <taxon>Bacteria</taxon>
        <taxon>Pseudomonadati</taxon>
        <taxon>Pseudomonadota</taxon>
        <taxon>Gammaproteobacteria</taxon>
        <taxon>Enterobacterales</taxon>
        <taxon>Enterobacteriaceae</taxon>
        <taxon>Superficieibacter</taxon>
    </lineage>
</organism>
<feature type="transmembrane region" description="Helical" evidence="1">
    <location>
        <begin position="226"/>
        <end position="247"/>
    </location>
</feature>
<protein>
    <submittedName>
        <fullName evidence="3">DUF4153 domain-containing protein</fullName>
    </submittedName>
</protein>
<accession>A0A2P5GK64</accession>
<feature type="transmembrane region" description="Helical" evidence="1">
    <location>
        <begin position="12"/>
        <end position="33"/>
    </location>
</feature>